<comment type="caution">
    <text evidence="2">The sequence shown here is derived from an EMBL/GenBank/DDBJ whole genome shotgun (WGS) entry which is preliminary data.</text>
</comment>
<feature type="compositionally biased region" description="Acidic residues" evidence="1">
    <location>
        <begin position="152"/>
        <end position="167"/>
    </location>
</feature>
<dbReference type="AlphaFoldDB" id="A0ABD1ZXH1"/>
<sequence length="217" mass="24192">MTKYLATCYRSSLPTLIGIRNEKRIKLRNYSEAGRGCGEIIERNEFIPNMSFPKGETESSSYVPFESPWSQGTTICRGQVKHPSGYKHSEPSSTASNYRVKPKCRGKISPGFDPNVKQREELLSFEPWKRNCEDVIVATLEDLPERGKGEEGEGEGEEQGGGEEGEDDSRVASASPSRNDCFLENTIDLLFATHMYHRNEEPVSIGAAISTKAFAFL</sequence>
<evidence type="ECO:0000313" key="3">
    <source>
        <dbReference type="Proteomes" id="UP001607302"/>
    </source>
</evidence>
<name>A0ABD1ZXH1_VESSQ</name>
<proteinExistence type="predicted"/>
<evidence type="ECO:0000313" key="2">
    <source>
        <dbReference type="EMBL" id="KAL2713066.1"/>
    </source>
</evidence>
<accession>A0ABD1ZXH1</accession>
<dbReference type="Proteomes" id="UP001607302">
    <property type="component" value="Unassembled WGS sequence"/>
</dbReference>
<feature type="region of interest" description="Disordered" evidence="1">
    <location>
        <begin position="140"/>
        <end position="177"/>
    </location>
</feature>
<keyword evidence="3" id="KW-1185">Reference proteome</keyword>
<protein>
    <submittedName>
        <fullName evidence="2">Uncharacterized protein</fullName>
    </submittedName>
</protein>
<dbReference type="EMBL" id="JAUDFV010000161">
    <property type="protein sequence ID" value="KAL2713066.1"/>
    <property type="molecule type" value="Genomic_DNA"/>
</dbReference>
<reference evidence="2 3" key="1">
    <citation type="journal article" date="2024" name="Ann. Entomol. Soc. Am.">
        <title>Genomic analyses of the southern and eastern yellowjacket wasps (Hymenoptera: Vespidae) reveal evolutionary signatures of social life.</title>
        <authorList>
            <person name="Catto M.A."/>
            <person name="Caine P.B."/>
            <person name="Orr S.E."/>
            <person name="Hunt B.G."/>
            <person name="Goodisman M.A.D."/>
        </authorList>
    </citation>
    <scope>NUCLEOTIDE SEQUENCE [LARGE SCALE GENOMIC DNA]</scope>
    <source>
        <strain evidence="2">233</strain>
        <tissue evidence="2">Head and thorax</tissue>
    </source>
</reference>
<evidence type="ECO:0000256" key="1">
    <source>
        <dbReference type="SAM" id="MobiDB-lite"/>
    </source>
</evidence>
<gene>
    <name evidence="2" type="ORF">V1478_017259</name>
</gene>
<organism evidence="2 3">
    <name type="scientific">Vespula squamosa</name>
    <name type="common">Southern yellow jacket</name>
    <name type="synonym">Wasp</name>
    <dbReference type="NCBI Taxonomy" id="30214"/>
    <lineage>
        <taxon>Eukaryota</taxon>
        <taxon>Metazoa</taxon>
        <taxon>Ecdysozoa</taxon>
        <taxon>Arthropoda</taxon>
        <taxon>Hexapoda</taxon>
        <taxon>Insecta</taxon>
        <taxon>Pterygota</taxon>
        <taxon>Neoptera</taxon>
        <taxon>Endopterygota</taxon>
        <taxon>Hymenoptera</taxon>
        <taxon>Apocrita</taxon>
        <taxon>Aculeata</taxon>
        <taxon>Vespoidea</taxon>
        <taxon>Vespidae</taxon>
        <taxon>Vespinae</taxon>
        <taxon>Vespula</taxon>
    </lineage>
</organism>